<name>K4FYS2_CALMI</name>
<keyword evidence="18 22" id="KW-0753">Steroid metabolism</keyword>
<comment type="subcellular location">
    <subcellularLocation>
        <location evidence="22">Mitochondrion inner membrane</location>
        <topology evidence="22">Peripheral membrane protein</topology>
    </subcellularLocation>
    <text evidence="22">Localizes to the matrix side of the mitochondrion inner membrane.</text>
</comment>
<dbReference type="SUPFAM" id="SSF48264">
    <property type="entry name" value="Cytochrome P450"/>
    <property type="match status" value="1"/>
</dbReference>
<dbReference type="GO" id="GO:0006704">
    <property type="term" value="P:glucocorticoid biosynthetic process"/>
    <property type="evidence" value="ECO:0007669"/>
    <property type="project" value="TreeGrafter"/>
</dbReference>
<organism evidence="23">
    <name type="scientific">Callorhinchus milii</name>
    <name type="common">Ghost shark</name>
    <dbReference type="NCBI Taxonomy" id="7868"/>
    <lineage>
        <taxon>Eukaryota</taxon>
        <taxon>Metazoa</taxon>
        <taxon>Chordata</taxon>
        <taxon>Craniata</taxon>
        <taxon>Vertebrata</taxon>
        <taxon>Chondrichthyes</taxon>
        <taxon>Holocephali</taxon>
        <taxon>Chimaeriformes</taxon>
        <taxon>Callorhinchidae</taxon>
        <taxon>Callorhinchus</taxon>
    </lineage>
</organism>
<keyword evidence="19 22" id="KW-0755">Steroidogenesis</keyword>
<dbReference type="KEGG" id="cmk:103188165"/>
<comment type="cofactor">
    <cofactor evidence="1 20 22">
        <name>heme</name>
        <dbReference type="ChEBI" id="CHEBI:30413"/>
    </cofactor>
</comment>
<dbReference type="Ensembl" id="ENSCMIT00000015958.1">
    <property type="protein sequence ID" value="ENSCMIP00000015638.1"/>
    <property type="gene ID" value="ENSCMIG00000007594.1"/>
</dbReference>
<keyword evidence="11 21" id="KW-0560">Oxidoreductase</keyword>
<dbReference type="CDD" id="cd20643">
    <property type="entry name" value="CYP11A1"/>
    <property type="match status" value="1"/>
</dbReference>
<evidence type="ECO:0000256" key="11">
    <source>
        <dbReference type="ARBA" id="ARBA00023002"/>
    </source>
</evidence>
<dbReference type="STRING" id="7868.ENSCMIP00000015638"/>
<evidence type="ECO:0000313" key="24">
    <source>
        <dbReference type="Ensembl" id="ENSCMIP00000015638.1"/>
    </source>
</evidence>
<evidence type="ECO:0000256" key="14">
    <source>
        <dbReference type="ARBA" id="ARBA00023098"/>
    </source>
</evidence>
<dbReference type="InterPro" id="IPR050479">
    <property type="entry name" value="CYP11_CYP27_families"/>
</dbReference>
<dbReference type="OMA" id="QVANYAM"/>
<keyword evidence="25" id="KW-1185">Reference proteome</keyword>
<comment type="function">
    <text evidence="22">A cytochrome P450 monooxygenase that catalyzes the side-chain hydroxylation and cleavage of cholesterol to pregnenolone, the precursor of most steroid hormones. Catalyzes three sequential oxidation reactions of cholesterol, namely the hydroxylation at C22 followed with the hydroxylation at C20 to yield 20R,22R-hydroxycholesterol that is further cleaved between C20 and C22 to yield the C21-steroid pregnenolone and 4-methylpentanal. Mechanistically, uses molecular oxygen inserting one oxygen atom into a substrate and reducing the second into a water molecule. Two electrons are provided by NADPH via a two-protein mitochondrial transfer system comprising flavoprotein FDXR (adrenodoxin/ferredoxin reductase) and nonheme iron-sulfur protein FDX1 or FDX2 (adrenodoxin/ferredoxin).</text>
</comment>
<dbReference type="GO" id="GO:0008203">
    <property type="term" value="P:cholesterol metabolic process"/>
    <property type="evidence" value="ECO:0007669"/>
    <property type="project" value="UniProtKB-KW"/>
</dbReference>
<dbReference type="UniPathway" id="UPA00229"/>
<keyword evidence="8 20" id="KW-0479">Metal-binding</keyword>
<reference evidence="23" key="3">
    <citation type="journal article" date="2012" name="PLoS ONE">
        <title>Sequencing and Analysis of Full-Length cDNAs, 5'-ESTs and 3'-ESTs from a Cartilaginous Fish, the Elephant Shark (Callorhinchus milii).</title>
        <authorList>
            <person name="Tan Y.Y."/>
            <person name="Kodzius R."/>
            <person name="Tay B.H."/>
            <person name="Tay A."/>
            <person name="Brenner S."/>
            <person name="Venkatesh B."/>
        </authorList>
    </citation>
    <scope>NUCLEOTIDE SEQUENCE</scope>
    <source>
        <tissue evidence="23">Testis</tissue>
    </source>
</reference>
<dbReference type="Gene3D" id="1.10.630.10">
    <property type="entry name" value="Cytochrome P450"/>
    <property type="match status" value="1"/>
</dbReference>
<dbReference type="GO" id="GO:0005743">
    <property type="term" value="C:mitochondrial inner membrane"/>
    <property type="evidence" value="ECO:0007669"/>
    <property type="project" value="UniProtKB-SubCell"/>
</dbReference>
<evidence type="ECO:0000256" key="15">
    <source>
        <dbReference type="ARBA" id="ARBA00023128"/>
    </source>
</evidence>
<dbReference type="PROSITE" id="PS00086">
    <property type="entry name" value="CYTOCHROME_P450"/>
    <property type="match status" value="1"/>
</dbReference>
<dbReference type="InterPro" id="IPR017972">
    <property type="entry name" value="Cyt_P450_CS"/>
</dbReference>
<keyword evidence="7 20" id="KW-0349">Heme</keyword>
<dbReference type="PRINTS" id="PR00385">
    <property type="entry name" value="P450"/>
</dbReference>
<proteinExistence type="evidence at transcript level"/>
<reference evidence="25" key="1">
    <citation type="journal article" date="2006" name="Science">
        <title>Ancient noncoding elements conserved in the human genome.</title>
        <authorList>
            <person name="Venkatesh B."/>
            <person name="Kirkness E.F."/>
            <person name="Loh Y.H."/>
            <person name="Halpern A.L."/>
            <person name="Lee A.P."/>
            <person name="Johnson J."/>
            <person name="Dandona N."/>
            <person name="Viswanathan L.D."/>
            <person name="Tay A."/>
            <person name="Venter J.C."/>
            <person name="Strausberg R.L."/>
            <person name="Brenner S."/>
        </authorList>
    </citation>
    <scope>NUCLEOTIDE SEQUENCE [LARGE SCALE GENOMIC DNA]</scope>
</reference>
<evidence type="ECO:0000256" key="3">
    <source>
        <dbReference type="ARBA" id="ARBA00010617"/>
    </source>
</evidence>
<dbReference type="InterPro" id="IPR036396">
    <property type="entry name" value="Cyt_P450_sf"/>
</dbReference>
<dbReference type="GO" id="GO:0034650">
    <property type="term" value="P:cortisol metabolic process"/>
    <property type="evidence" value="ECO:0007669"/>
    <property type="project" value="TreeGrafter"/>
</dbReference>
<gene>
    <name evidence="24" type="primary">LOC103188165</name>
</gene>
<evidence type="ECO:0000256" key="20">
    <source>
        <dbReference type="PIRSR" id="PIRSR602401-1"/>
    </source>
</evidence>
<keyword evidence="17 22" id="KW-1207">Sterol metabolism</keyword>
<dbReference type="PRINTS" id="PR00463">
    <property type="entry name" value="EP450I"/>
</dbReference>
<keyword evidence="10 22" id="KW-0809">Transit peptide</keyword>
<evidence type="ECO:0000256" key="17">
    <source>
        <dbReference type="ARBA" id="ARBA00023166"/>
    </source>
</evidence>
<evidence type="ECO:0000256" key="7">
    <source>
        <dbReference type="ARBA" id="ARBA00022617"/>
    </source>
</evidence>
<evidence type="ECO:0000256" key="4">
    <source>
        <dbReference type="ARBA" id="ARBA00012764"/>
    </source>
</evidence>
<dbReference type="GO" id="GO:0020037">
    <property type="term" value="F:heme binding"/>
    <property type="evidence" value="ECO:0007669"/>
    <property type="project" value="InterPro"/>
</dbReference>
<keyword evidence="9" id="KW-0999">Mitochondrion inner membrane</keyword>
<comment type="pathway">
    <text evidence="2 22">Lipid metabolism; C21-steroid hormone metabolism.</text>
</comment>
<dbReference type="EC" id="1.14.15.6" evidence="4 22"/>
<dbReference type="GO" id="GO:0008386">
    <property type="term" value="F:cholesterol monooxygenase (side-chain-cleaving) activity"/>
    <property type="evidence" value="ECO:0007669"/>
    <property type="project" value="UniProtKB-EC"/>
</dbReference>
<dbReference type="Proteomes" id="UP000314986">
    <property type="component" value="Unassembled WGS sequence"/>
</dbReference>
<dbReference type="GO" id="GO:0071375">
    <property type="term" value="P:cellular response to peptide hormone stimulus"/>
    <property type="evidence" value="ECO:0007669"/>
    <property type="project" value="TreeGrafter"/>
</dbReference>
<evidence type="ECO:0000256" key="19">
    <source>
        <dbReference type="ARBA" id="ARBA00023250"/>
    </source>
</evidence>
<comment type="similarity">
    <text evidence="3 21">Belongs to the cytochrome P450 family.</text>
</comment>
<evidence type="ECO:0000313" key="23">
    <source>
        <dbReference type="EMBL" id="AFK11632.1"/>
    </source>
</evidence>
<dbReference type="OrthoDB" id="3945418at2759"/>
<evidence type="ECO:0000256" key="21">
    <source>
        <dbReference type="RuleBase" id="RU000461"/>
    </source>
</evidence>
<reference evidence="25" key="2">
    <citation type="journal article" date="2007" name="PLoS Biol.">
        <title>Survey sequencing and comparative analysis of the elephant shark (Callorhinchus milii) genome.</title>
        <authorList>
            <person name="Venkatesh B."/>
            <person name="Kirkness E.F."/>
            <person name="Loh Y.H."/>
            <person name="Halpern A.L."/>
            <person name="Lee A.P."/>
            <person name="Johnson J."/>
            <person name="Dandona N."/>
            <person name="Viswanathan L.D."/>
            <person name="Tay A."/>
            <person name="Venter J.C."/>
            <person name="Strausberg R.L."/>
            <person name="Brenner S."/>
        </authorList>
    </citation>
    <scope>NUCLEOTIDE SEQUENCE [LARGE SCALE GENOMIC DNA]</scope>
</reference>
<keyword evidence="13 21" id="KW-0503">Monooxygenase</keyword>
<keyword evidence="14 22" id="KW-0443">Lipid metabolism</keyword>
<dbReference type="GO" id="GO:0005506">
    <property type="term" value="F:iron ion binding"/>
    <property type="evidence" value="ECO:0007669"/>
    <property type="project" value="InterPro"/>
</dbReference>
<evidence type="ECO:0000256" key="13">
    <source>
        <dbReference type="ARBA" id="ARBA00023033"/>
    </source>
</evidence>
<dbReference type="GO" id="GO:0006700">
    <property type="term" value="P:C21-steroid hormone biosynthetic process"/>
    <property type="evidence" value="ECO:0007669"/>
    <property type="project" value="TreeGrafter"/>
</dbReference>
<dbReference type="EMBL" id="JX053404">
    <property type="protein sequence ID" value="AFK11632.1"/>
    <property type="molecule type" value="mRNA"/>
</dbReference>
<keyword evidence="12 20" id="KW-0408">Iron</keyword>
<feature type="binding site" description="axial binding residue" evidence="20">
    <location>
        <position position="469"/>
    </location>
    <ligand>
        <name>heme</name>
        <dbReference type="ChEBI" id="CHEBI:30413"/>
    </ligand>
    <ligandPart>
        <name>Fe</name>
        <dbReference type="ChEBI" id="CHEBI:18248"/>
    </ligandPart>
</feature>
<dbReference type="GeneID" id="103188165"/>
<evidence type="ECO:0000256" key="8">
    <source>
        <dbReference type="ARBA" id="ARBA00022723"/>
    </source>
</evidence>
<accession>K4FYS2</accession>
<evidence type="ECO:0000313" key="25">
    <source>
        <dbReference type="Proteomes" id="UP000314986"/>
    </source>
</evidence>
<evidence type="ECO:0000256" key="10">
    <source>
        <dbReference type="ARBA" id="ARBA00022946"/>
    </source>
</evidence>
<dbReference type="GeneTree" id="ENSGT00940000158575"/>
<evidence type="ECO:0000256" key="16">
    <source>
        <dbReference type="ARBA" id="ARBA00023136"/>
    </source>
</evidence>
<dbReference type="Pfam" id="PF00067">
    <property type="entry name" value="p450"/>
    <property type="match status" value="1"/>
</dbReference>
<protein>
    <recommendedName>
        <fullName evidence="5 22">Cholesterol side-chain cleavage enzyme, mitochondrial</fullName>
        <ecNumber evidence="4 22">1.14.15.6</ecNumber>
    </recommendedName>
    <alternativeName>
        <fullName evidence="22">Cholesterol desmolase</fullName>
    </alternativeName>
</protein>
<reference evidence="25" key="4">
    <citation type="journal article" date="2014" name="Nature">
        <title>Elephant shark genome provides unique insights into gnathostome evolution.</title>
        <authorList>
            <consortium name="International Elephant Shark Genome Sequencing Consortium"/>
            <person name="Venkatesh B."/>
            <person name="Lee A.P."/>
            <person name="Ravi V."/>
            <person name="Maurya A.K."/>
            <person name="Lian M.M."/>
            <person name="Swann J.B."/>
            <person name="Ohta Y."/>
            <person name="Flajnik M.F."/>
            <person name="Sutoh Y."/>
            <person name="Kasahara M."/>
            <person name="Hoon S."/>
            <person name="Gangu V."/>
            <person name="Roy S.W."/>
            <person name="Irimia M."/>
            <person name="Korzh V."/>
            <person name="Kondrychyn I."/>
            <person name="Lim Z.W."/>
            <person name="Tay B.H."/>
            <person name="Tohari S."/>
            <person name="Kong K.W."/>
            <person name="Ho S."/>
            <person name="Lorente-Galdos B."/>
            <person name="Quilez J."/>
            <person name="Marques-Bonet T."/>
            <person name="Raney B.J."/>
            <person name="Ingham P.W."/>
            <person name="Tay A."/>
            <person name="Hillier L.W."/>
            <person name="Minx P."/>
            <person name="Boehm T."/>
            <person name="Wilson R.K."/>
            <person name="Brenner S."/>
            <person name="Warren W.C."/>
        </authorList>
    </citation>
    <scope>NUCLEOTIDE SEQUENCE [LARGE SCALE GENOMIC DNA]</scope>
</reference>
<evidence type="ECO:0000256" key="6">
    <source>
        <dbReference type="ARBA" id="ARBA00022548"/>
    </source>
</evidence>
<sequence>MVIMIRYRFRLPAFGSIYGNRQSVACPENKNAFIIHRNNSATSKIYVSSSNNALKSYDTLPGEWKSKWSTLYKILKKNDFKNLHKIMVNKFDMYGPIFREQIGHYGSVNIIKPEDAATLFKAEGMFPRRLSVLPWLDYREHRKQKCGVLLQNGEEWRKTRMVLNKEVIAPNIIHKFVPFINDVVLDFVSMLHKRIKENSKDEWTFEPMNDLFKFSLESICHVLYGERLGLLEDSQKTACQQYIDSITLMFRTTTPMLYIPPRLLKLINSKIWVDHVDAWDVIFAHANICIEKIRQQYNLGLINEKEYSGVLANLLIKEKLPIDNLKSSIVELMAGGVDTTSITLLWTMYELARNPNLQEKLRNEILAAEQETHGDLFKTLQFVPLVKATLKETLRLYPVAVSLQRYITEDIVLQNYVIPTGTLVQVGLYAMGRNAEIFTNPEQYIPERWLKTETNYFKNLGFGFGSRQCIGRRIAETEMQLFLIQMLKNFNIETSGLPKLNTNFDLILVPEIPINLTLKIIN</sequence>
<evidence type="ECO:0000256" key="12">
    <source>
        <dbReference type="ARBA" id="ARBA00023004"/>
    </source>
</evidence>
<dbReference type="PANTHER" id="PTHR24279">
    <property type="entry name" value="CYTOCHROME P450"/>
    <property type="match status" value="1"/>
</dbReference>
<evidence type="ECO:0000256" key="2">
    <source>
        <dbReference type="ARBA" id="ARBA00005108"/>
    </source>
</evidence>
<dbReference type="AlphaFoldDB" id="K4FYS2"/>
<dbReference type="InterPro" id="IPR002401">
    <property type="entry name" value="Cyt_P450_E_grp-I"/>
</dbReference>
<keyword evidence="6 22" id="KW-0153">Cholesterol metabolism</keyword>
<dbReference type="InterPro" id="IPR001128">
    <property type="entry name" value="Cyt_P450"/>
</dbReference>
<dbReference type="PANTHER" id="PTHR24279:SF3">
    <property type="entry name" value="CHOLESTEROL SIDE-CHAIN CLEAVAGE ENZYME, MITOCHONDRIAL"/>
    <property type="match status" value="1"/>
</dbReference>
<evidence type="ECO:0000256" key="18">
    <source>
        <dbReference type="ARBA" id="ARBA00023221"/>
    </source>
</evidence>
<evidence type="ECO:0000256" key="5">
    <source>
        <dbReference type="ARBA" id="ARBA00019844"/>
    </source>
</evidence>
<comment type="catalytic activity">
    <reaction evidence="22">
        <text>6 reduced [adrenodoxin] + cholesterol + 3 O2 + 6 H(+) = 4-methylpentanal + pregnenolone + 6 oxidized [adrenodoxin] + 4 H2O</text>
        <dbReference type="Rhea" id="RHEA:35739"/>
        <dbReference type="Rhea" id="RHEA-COMP:9998"/>
        <dbReference type="Rhea" id="RHEA-COMP:9999"/>
        <dbReference type="ChEBI" id="CHEBI:15377"/>
        <dbReference type="ChEBI" id="CHEBI:15378"/>
        <dbReference type="ChEBI" id="CHEBI:15379"/>
        <dbReference type="ChEBI" id="CHEBI:16113"/>
        <dbReference type="ChEBI" id="CHEBI:16581"/>
        <dbReference type="ChEBI" id="CHEBI:17998"/>
        <dbReference type="ChEBI" id="CHEBI:33737"/>
        <dbReference type="ChEBI" id="CHEBI:33738"/>
        <dbReference type="EC" id="1.14.15.6"/>
    </reaction>
</comment>
<keyword evidence="16 22" id="KW-0472">Membrane</keyword>
<reference evidence="24" key="5">
    <citation type="submission" date="2025-05" db="UniProtKB">
        <authorList>
            <consortium name="Ensembl"/>
        </authorList>
    </citation>
    <scope>IDENTIFICATION</scope>
</reference>
<evidence type="ECO:0000256" key="9">
    <source>
        <dbReference type="ARBA" id="ARBA00022792"/>
    </source>
</evidence>
<dbReference type="RefSeq" id="NP_001279760.1">
    <property type="nucleotide sequence ID" value="NM_001292831.1"/>
</dbReference>
<evidence type="ECO:0000256" key="1">
    <source>
        <dbReference type="ARBA" id="ARBA00001971"/>
    </source>
</evidence>
<evidence type="ECO:0000256" key="22">
    <source>
        <dbReference type="RuleBase" id="RU364077"/>
    </source>
</evidence>
<keyword evidence="15 22" id="KW-0496">Mitochondrion</keyword>